<dbReference type="InterPro" id="IPR001138">
    <property type="entry name" value="Zn2Cys6_DnaBD"/>
</dbReference>
<organism evidence="4 5">
    <name type="scientific">Ophiocordyceps australis</name>
    <dbReference type="NCBI Taxonomy" id="1399860"/>
    <lineage>
        <taxon>Eukaryota</taxon>
        <taxon>Fungi</taxon>
        <taxon>Dikarya</taxon>
        <taxon>Ascomycota</taxon>
        <taxon>Pezizomycotina</taxon>
        <taxon>Sordariomycetes</taxon>
        <taxon>Hypocreomycetidae</taxon>
        <taxon>Hypocreales</taxon>
        <taxon>Ophiocordycipitaceae</taxon>
        <taxon>Ophiocordyceps</taxon>
    </lineage>
</organism>
<name>A0A2C5XT41_9HYPO</name>
<feature type="compositionally biased region" description="Polar residues" evidence="2">
    <location>
        <begin position="101"/>
        <end position="130"/>
    </location>
</feature>
<keyword evidence="1" id="KW-0539">Nucleus</keyword>
<feature type="domain" description="Zn(2)-C6 fungal-type" evidence="3">
    <location>
        <begin position="33"/>
        <end position="63"/>
    </location>
</feature>
<dbReference type="Proteomes" id="UP000224854">
    <property type="component" value="Unassembled WGS sequence"/>
</dbReference>
<dbReference type="InterPro" id="IPR050797">
    <property type="entry name" value="Carb_Metab_Trans_Reg"/>
</dbReference>
<dbReference type="EMBL" id="NJEU01001003">
    <property type="protein sequence ID" value="PHH69078.1"/>
    <property type="molecule type" value="Genomic_DNA"/>
</dbReference>
<protein>
    <recommendedName>
        <fullName evidence="3">Zn(2)-C6 fungal-type domain-containing protein</fullName>
    </recommendedName>
</protein>
<evidence type="ECO:0000313" key="4">
    <source>
        <dbReference type="EMBL" id="PHH69078.1"/>
    </source>
</evidence>
<keyword evidence="5" id="KW-1185">Reference proteome</keyword>
<dbReference type="CDD" id="cd00067">
    <property type="entry name" value="GAL4"/>
    <property type="match status" value="1"/>
</dbReference>
<dbReference type="PANTHER" id="PTHR31668">
    <property type="entry name" value="GLUCOSE TRANSPORT TRANSCRIPTION REGULATOR RGT1-RELATED-RELATED"/>
    <property type="match status" value="1"/>
</dbReference>
<gene>
    <name evidence="4" type="ORF">CDD82_95</name>
</gene>
<evidence type="ECO:0000256" key="2">
    <source>
        <dbReference type="SAM" id="MobiDB-lite"/>
    </source>
</evidence>
<dbReference type="PANTHER" id="PTHR31668:SF10">
    <property type="entry name" value="ZN(II)2CYS6 TRANSCRIPTION FACTOR (EUROFUNG)"/>
    <property type="match status" value="1"/>
</dbReference>
<dbReference type="InterPro" id="IPR036864">
    <property type="entry name" value="Zn2-C6_fun-type_DNA-bd_sf"/>
</dbReference>
<dbReference type="Gene3D" id="4.10.240.10">
    <property type="entry name" value="Zn(2)-C6 fungal-type DNA-binding domain"/>
    <property type="match status" value="1"/>
</dbReference>
<dbReference type="Pfam" id="PF00172">
    <property type="entry name" value="Zn_clus"/>
    <property type="match status" value="1"/>
</dbReference>
<accession>A0A2C5XT41</accession>
<dbReference type="GO" id="GO:0008270">
    <property type="term" value="F:zinc ion binding"/>
    <property type="evidence" value="ECO:0007669"/>
    <property type="project" value="InterPro"/>
</dbReference>
<dbReference type="PROSITE" id="PS50048">
    <property type="entry name" value="ZN2_CY6_FUNGAL_2"/>
    <property type="match status" value="1"/>
</dbReference>
<evidence type="ECO:0000259" key="3">
    <source>
        <dbReference type="PROSITE" id="PS50048"/>
    </source>
</evidence>
<proteinExistence type="predicted"/>
<dbReference type="AlphaFoldDB" id="A0A2C5XT41"/>
<dbReference type="GO" id="GO:0001080">
    <property type="term" value="P:nitrogen catabolite activation of transcription from RNA polymerase II promoter"/>
    <property type="evidence" value="ECO:0007669"/>
    <property type="project" value="TreeGrafter"/>
</dbReference>
<sequence length="228" mass="24997">MFGTWKYDPETDQVQNLRRAYDPITARSSQHQACNRCHAKKLKCSGEKQGCDRCSAIGHVCEYTRSSSRSSRRVKKSGSRTSNDGPRGGRDDSASPPPRLSLSTSIPAAAPSMSSCAEHQPKNQVSYSMESQQTVFDTNALSTAVPQASAAYAQQPSMLDAHQHAMSPYPPFAPQPWLAGGHDMATATASTMDPSYLDMYGLGSSSQPYDSYQVFDDYSNFDAQYWPQ</sequence>
<evidence type="ECO:0000256" key="1">
    <source>
        <dbReference type="ARBA" id="ARBA00023242"/>
    </source>
</evidence>
<comment type="caution">
    <text evidence="4">The sequence shown here is derived from an EMBL/GenBank/DDBJ whole genome shotgun (WGS) entry which is preliminary data.</text>
</comment>
<dbReference type="SUPFAM" id="SSF57701">
    <property type="entry name" value="Zn2/Cys6 DNA-binding domain"/>
    <property type="match status" value="1"/>
</dbReference>
<evidence type="ECO:0000313" key="5">
    <source>
        <dbReference type="Proteomes" id="UP000224854"/>
    </source>
</evidence>
<dbReference type="SMART" id="SM00066">
    <property type="entry name" value="GAL4"/>
    <property type="match status" value="1"/>
</dbReference>
<dbReference type="GO" id="GO:0005634">
    <property type="term" value="C:nucleus"/>
    <property type="evidence" value="ECO:0007669"/>
    <property type="project" value="TreeGrafter"/>
</dbReference>
<dbReference type="PROSITE" id="PS00463">
    <property type="entry name" value="ZN2_CY6_FUNGAL_1"/>
    <property type="match status" value="1"/>
</dbReference>
<feature type="region of interest" description="Disordered" evidence="2">
    <location>
        <begin position="65"/>
        <end position="130"/>
    </location>
</feature>
<dbReference type="GO" id="GO:0000981">
    <property type="term" value="F:DNA-binding transcription factor activity, RNA polymerase II-specific"/>
    <property type="evidence" value="ECO:0007669"/>
    <property type="project" value="InterPro"/>
</dbReference>
<reference evidence="4 5" key="1">
    <citation type="submission" date="2017-06" db="EMBL/GenBank/DDBJ databases">
        <title>Ant-infecting Ophiocordyceps genomes reveal a high diversity of potential behavioral manipulation genes and a possible major role for enterotoxins.</title>
        <authorList>
            <person name="De Bekker C."/>
            <person name="Evans H.C."/>
            <person name="Brachmann A."/>
            <person name="Hughes D.P."/>
        </authorList>
    </citation>
    <scope>NUCLEOTIDE SEQUENCE [LARGE SCALE GENOMIC DNA]</scope>
    <source>
        <strain evidence="4 5">1348a</strain>
    </source>
</reference>
<dbReference type="OrthoDB" id="2328572at2759"/>